<name>A0A8S3V9S9_MYTED</name>
<dbReference type="AlphaFoldDB" id="A0A8S3V9S9"/>
<dbReference type="Proteomes" id="UP000683360">
    <property type="component" value="Unassembled WGS sequence"/>
</dbReference>
<evidence type="ECO:0000313" key="2">
    <source>
        <dbReference type="EMBL" id="CAG2251524.1"/>
    </source>
</evidence>
<sequence length="770" mass="87171">MYRLECDENTDSVPMHDAACTLPEDLRSSSWEYNYTDVSDNSDQSKTLVISTTTLQNSVISLDGQGTTLDDWTCINNLTISSTEGVVVFKSDSTFSIGIGTNYRLYLCMKFTKVTPDLYYFYLLSDIYDVVDPDERTLAFVTSDSPADDAPICSTFCQTTQTPKIRTLRKPGTMDTLPSSTPLCACGSSCKSKAYSIGTNDPYPNPIKIINDSIIDSKGTGGSKQFYLNYNLGETMALKMSAAALAMMLVISVHICHGKTPVTYAFPTDACASDPYLVDENTMVYMKFEGDFGSQECRQMSFTTPKSPFYSYTMCMKELFYSSPKCQSKVNFKKYWSDYYSYDYNNEQILGEDCSGNSYSRMFSRCLTDASHVSFELKKSKRENNGYNRYDNKKQQELIPDKLNDTFSFQIETKWEYNYGLVGGIAGGIVGMCVLTAVGIYLCINCRRRKRLTGRYCCACPTYRPNYSKFMTEGLSQGFSAECAVAGILLCSCVLCRRQTRNGHESEQCEKVTMGIDYTSSDAENKWETVKGLQDPDTVPLIQYTFPTDSCVTVPYLVDENTIVIMKLEGEFGGQECRKMSFTTPKSAFYSYTMSIKELYYSSQNCESTVYFKRRGSDNSYAYNNQISGDGCSGNTYMLYHVYGNYRMFSECVDHASHVVFELEKKTQEVFPDKVNDTFEFQIETKWDYNSVGIYVCINCRRRKRLTGRYCCTCPTYRSKYSKFMTEGLAQGVSAECAVAGILLCSCVLCRRHTRNGQEEERCEKSYYGN</sequence>
<evidence type="ECO:0000256" key="1">
    <source>
        <dbReference type="SAM" id="Phobius"/>
    </source>
</evidence>
<gene>
    <name evidence="2" type="ORF">MEDL_63171</name>
</gene>
<keyword evidence="1" id="KW-1133">Transmembrane helix</keyword>
<accession>A0A8S3V9S9</accession>
<proteinExistence type="predicted"/>
<keyword evidence="3" id="KW-1185">Reference proteome</keyword>
<keyword evidence="1" id="KW-0812">Transmembrane</keyword>
<evidence type="ECO:0000313" key="3">
    <source>
        <dbReference type="Proteomes" id="UP000683360"/>
    </source>
</evidence>
<protein>
    <submittedName>
        <fullName evidence="2">Uncharacterized protein</fullName>
    </submittedName>
</protein>
<reference evidence="2" key="1">
    <citation type="submission" date="2021-03" db="EMBL/GenBank/DDBJ databases">
        <authorList>
            <person name="Bekaert M."/>
        </authorList>
    </citation>
    <scope>NUCLEOTIDE SEQUENCE</scope>
</reference>
<feature type="transmembrane region" description="Helical" evidence="1">
    <location>
        <begin position="419"/>
        <end position="444"/>
    </location>
</feature>
<dbReference type="EMBL" id="CAJPWZ010003092">
    <property type="protein sequence ID" value="CAG2251524.1"/>
    <property type="molecule type" value="Genomic_DNA"/>
</dbReference>
<organism evidence="2 3">
    <name type="scientific">Mytilus edulis</name>
    <name type="common">Blue mussel</name>
    <dbReference type="NCBI Taxonomy" id="6550"/>
    <lineage>
        <taxon>Eukaryota</taxon>
        <taxon>Metazoa</taxon>
        <taxon>Spiralia</taxon>
        <taxon>Lophotrochozoa</taxon>
        <taxon>Mollusca</taxon>
        <taxon>Bivalvia</taxon>
        <taxon>Autobranchia</taxon>
        <taxon>Pteriomorphia</taxon>
        <taxon>Mytilida</taxon>
        <taxon>Mytiloidea</taxon>
        <taxon>Mytilidae</taxon>
        <taxon>Mytilinae</taxon>
        <taxon>Mytilus</taxon>
    </lineage>
</organism>
<keyword evidence="1" id="KW-0472">Membrane</keyword>
<comment type="caution">
    <text evidence="2">The sequence shown here is derived from an EMBL/GenBank/DDBJ whole genome shotgun (WGS) entry which is preliminary data.</text>
</comment>